<keyword evidence="1" id="KW-0472">Membrane</keyword>
<proteinExistence type="predicted"/>
<name>A0AAP0R1U5_LIQFO</name>
<evidence type="ECO:0000259" key="2">
    <source>
        <dbReference type="Pfam" id="PF13962"/>
    </source>
</evidence>
<dbReference type="PANTHER" id="PTHR24177">
    <property type="entry name" value="CASKIN"/>
    <property type="match status" value="1"/>
</dbReference>
<reference evidence="3 4" key="1">
    <citation type="journal article" date="2024" name="Plant J.">
        <title>Genome sequences and population genomics reveal climatic adaptation and genomic divergence between two closely related sweetgum species.</title>
        <authorList>
            <person name="Xu W.Q."/>
            <person name="Ren C.Q."/>
            <person name="Zhang X.Y."/>
            <person name="Comes H.P."/>
            <person name="Liu X.H."/>
            <person name="Li Y.G."/>
            <person name="Kettle C.J."/>
            <person name="Jalonen R."/>
            <person name="Gaisberger H."/>
            <person name="Ma Y.Z."/>
            <person name="Qiu Y.X."/>
        </authorList>
    </citation>
    <scope>NUCLEOTIDE SEQUENCE [LARGE SCALE GENOMIC DNA]</scope>
    <source>
        <strain evidence="3">Hangzhou</strain>
    </source>
</reference>
<dbReference type="PANTHER" id="PTHR24177:SF329">
    <property type="entry name" value="ANKYRIN REPEAT PROTEIN"/>
    <property type="match status" value="1"/>
</dbReference>
<evidence type="ECO:0000313" key="3">
    <source>
        <dbReference type="EMBL" id="KAK9265649.1"/>
    </source>
</evidence>
<feature type="transmembrane region" description="Helical" evidence="1">
    <location>
        <begin position="145"/>
        <end position="163"/>
    </location>
</feature>
<dbReference type="GO" id="GO:0016020">
    <property type="term" value="C:membrane"/>
    <property type="evidence" value="ECO:0007669"/>
    <property type="project" value="TreeGrafter"/>
</dbReference>
<gene>
    <name evidence="3" type="ORF">L1049_027324</name>
</gene>
<sequence>MPNSNGQTPWELFTEKHRELVKEGQTWMKETATSCTVVAALIVTIMFATAFTVPGGNSESGFPLFSAKKLFNLFIVCDALSFLSSSISIFFLGILTSRYGEEYFLKSLPTKMIIGLTSLFISISTMTIAFFTALLLMQHVQSSEAFIPVVLLSSVPITLFVKLQFPLLFEIFISTYGPSIFNRTQDRIGTK</sequence>
<evidence type="ECO:0000313" key="4">
    <source>
        <dbReference type="Proteomes" id="UP001415857"/>
    </source>
</evidence>
<evidence type="ECO:0000256" key="1">
    <source>
        <dbReference type="SAM" id="Phobius"/>
    </source>
</evidence>
<dbReference type="InterPro" id="IPR026961">
    <property type="entry name" value="PGG_dom"/>
</dbReference>
<dbReference type="AlphaFoldDB" id="A0AAP0R1U5"/>
<organism evidence="3 4">
    <name type="scientific">Liquidambar formosana</name>
    <name type="common">Formosan gum</name>
    <dbReference type="NCBI Taxonomy" id="63359"/>
    <lineage>
        <taxon>Eukaryota</taxon>
        <taxon>Viridiplantae</taxon>
        <taxon>Streptophyta</taxon>
        <taxon>Embryophyta</taxon>
        <taxon>Tracheophyta</taxon>
        <taxon>Spermatophyta</taxon>
        <taxon>Magnoliopsida</taxon>
        <taxon>eudicotyledons</taxon>
        <taxon>Gunneridae</taxon>
        <taxon>Pentapetalae</taxon>
        <taxon>Saxifragales</taxon>
        <taxon>Altingiaceae</taxon>
        <taxon>Liquidambar</taxon>
    </lineage>
</organism>
<dbReference type="Pfam" id="PF13962">
    <property type="entry name" value="PGG"/>
    <property type="match status" value="1"/>
</dbReference>
<accession>A0AAP0R1U5</accession>
<comment type="caution">
    <text evidence="3">The sequence shown here is derived from an EMBL/GenBank/DDBJ whole genome shotgun (WGS) entry which is preliminary data.</text>
</comment>
<feature type="transmembrane region" description="Helical" evidence="1">
    <location>
        <begin position="73"/>
        <end position="95"/>
    </location>
</feature>
<dbReference type="Proteomes" id="UP001415857">
    <property type="component" value="Unassembled WGS sequence"/>
</dbReference>
<keyword evidence="1" id="KW-0812">Transmembrane</keyword>
<keyword evidence="4" id="KW-1185">Reference proteome</keyword>
<keyword evidence="1" id="KW-1133">Transmembrane helix</keyword>
<protein>
    <recommendedName>
        <fullName evidence="2">PGG domain-containing protein</fullName>
    </recommendedName>
</protein>
<feature type="domain" description="PGG" evidence="2">
    <location>
        <begin position="26"/>
        <end position="135"/>
    </location>
</feature>
<dbReference type="EMBL" id="JBBPBK010000341">
    <property type="protein sequence ID" value="KAK9265649.1"/>
    <property type="molecule type" value="Genomic_DNA"/>
</dbReference>
<feature type="transmembrane region" description="Helical" evidence="1">
    <location>
        <begin position="32"/>
        <end position="53"/>
    </location>
</feature>
<feature type="transmembrane region" description="Helical" evidence="1">
    <location>
        <begin position="116"/>
        <end position="139"/>
    </location>
</feature>